<comment type="caution">
    <text evidence="1">The sequence shown here is derived from an EMBL/GenBank/DDBJ whole genome shotgun (WGS) entry which is preliminary data.</text>
</comment>
<sequence length="106" mass="12441">MSKTKLVKELEERVKVLEIQVEQQQLIIQDLLHQVFQMKQVLPNKEKSDKETHSKIQDRTHLFNLVVSKKETSFKCPALNKDEIYWCGPSAKELERVHQNIIAQST</sequence>
<protein>
    <submittedName>
        <fullName evidence="1">Uncharacterized protein</fullName>
    </submittedName>
</protein>
<evidence type="ECO:0000313" key="2">
    <source>
        <dbReference type="EMBL" id="KAJ9595369.1"/>
    </source>
</evidence>
<proteinExistence type="predicted"/>
<organism evidence="1 3">
    <name type="scientific">Diploptera punctata</name>
    <name type="common">Pacific beetle cockroach</name>
    <dbReference type="NCBI Taxonomy" id="6984"/>
    <lineage>
        <taxon>Eukaryota</taxon>
        <taxon>Metazoa</taxon>
        <taxon>Ecdysozoa</taxon>
        <taxon>Arthropoda</taxon>
        <taxon>Hexapoda</taxon>
        <taxon>Insecta</taxon>
        <taxon>Pterygota</taxon>
        <taxon>Neoptera</taxon>
        <taxon>Polyneoptera</taxon>
        <taxon>Dictyoptera</taxon>
        <taxon>Blattodea</taxon>
        <taxon>Blaberoidea</taxon>
        <taxon>Blaberidae</taxon>
        <taxon>Diplopterinae</taxon>
        <taxon>Diploptera</taxon>
    </lineage>
</organism>
<evidence type="ECO:0000313" key="1">
    <source>
        <dbReference type="EMBL" id="KAJ9585515.1"/>
    </source>
</evidence>
<dbReference type="EMBL" id="JASPKZ010002350">
    <property type="protein sequence ID" value="KAJ9595369.1"/>
    <property type="molecule type" value="Genomic_DNA"/>
</dbReference>
<gene>
    <name evidence="1" type="ORF">L9F63_002716</name>
    <name evidence="2" type="ORF">L9F63_027247</name>
</gene>
<keyword evidence="3" id="KW-1185">Reference proteome</keyword>
<reference evidence="1" key="2">
    <citation type="submission" date="2023-05" db="EMBL/GenBank/DDBJ databases">
        <authorList>
            <person name="Fouks B."/>
        </authorList>
    </citation>
    <scope>NUCLEOTIDE SEQUENCE</scope>
    <source>
        <strain evidence="1">Stay&amp;Tobe</strain>
        <tissue evidence="1">Testes</tissue>
    </source>
</reference>
<dbReference type="EMBL" id="JASPKZ010007266">
    <property type="protein sequence ID" value="KAJ9585515.1"/>
    <property type="molecule type" value="Genomic_DNA"/>
</dbReference>
<evidence type="ECO:0000313" key="3">
    <source>
        <dbReference type="Proteomes" id="UP001233999"/>
    </source>
</evidence>
<accession>A0AAD7ZRH7</accession>
<dbReference type="Proteomes" id="UP001233999">
    <property type="component" value="Unassembled WGS sequence"/>
</dbReference>
<dbReference type="AlphaFoldDB" id="A0AAD7ZRH7"/>
<name>A0AAD7ZRH7_DIPPU</name>
<reference evidence="1" key="1">
    <citation type="journal article" date="2023" name="IScience">
        <title>Live-bearing cockroach genome reveals convergent evolutionary mechanisms linked to viviparity in insects and beyond.</title>
        <authorList>
            <person name="Fouks B."/>
            <person name="Harrison M.C."/>
            <person name="Mikhailova A.A."/>
            <person name="Marchal E."/>
            <person name="English S."/>
            <person name="Carruthers M."/>
            <person name="Jennings E.C."/>
            <person name="Chiamaka E.L."/>
            <person name="Frigard R.A."/>
            <person name="Pippel M."/>
            <person name="Attardo G.M."/>
            <person name="Benoit J.B."/>
            <person name="Bornberg-Bauer E."/>
            <person name="Tobe S.S."/>
        </authorList>
    </citation>
    <scope>NUCLEOTIDE SEQUENCE</scope>
    <source>
        <strain evidence="1">Stay&amp;Tobe</strain>
    </source>
</reference>